<dbReference type="Proteomes" id="UP000689967">
    <property type="component" value="Unassembled WGS sequence"/>
</dbReference>
<accession>A0ABS6H7N3</accession>
<gene>
    <name evidence="3" type="ORF">JJQ90_08495</name>
</gene>
<comment type="similarity">
    <text evidence="1">Belongs to the UPF0065 (bug) family.</text>
</comment>
<dbReference type="CDD" id="cd07012">
    <property type="entry name" value="PBP2_Bug_TTT"/>
    <property type="match status" value="1"/>
</dbReference>
<name>A0ABS6H7N3_9PROT</name>
<evidence type="ECO:0000256" key="1">
    <source>
        <dbReference type="ARBA" id="ARBA00006987"/>
    </source>
</evidence>
<reference evidence="3 4" key="1">
    <citation type="submission" date="2021-01" db="EMBL/GenBank/DDBJ databases">
        <title>Roseomonas sp. nov, a bacterium isolated from an oil production mixture in Yumen Oilfield.</title>
        <authorList>
            <person name="Wu D."/>
        </authorList>
    </citation>
    <scope>NUCLEOTIDE SEQUENCE [LARGE SCALE GENOMIC DNA]</scope>
    <source>
        <strain evidence="3 4">ROY-5-3</strain>
    </source>
</reference>
<dbReference type="PANTHER" id="PTHR42928">
    <property type="entry name" value="TRICARBOXYLATE-BINDING PROTEIN"/>
    <property type="match status" value="1"/>
</dbReference>
<evidence type="ECO:0000313" key="3">
    <source>
        <dbReference type="EMBL" id="MBU8543743.1"/>
    </source>
</evidence>
<feature type="signal peptide" evidence="2">
    <location>
        <begin position="1"/>
        <end position="22"/>
    </location>
</feature>
<dbReference type="PIRSF" id="PIRSF017082">
    <property type="entry name" value="YflP"/>
    <property type="match status" value="1"/>
</dbReference>
<protein>
    <submittedName>
        <fullName evidence="3">Tripartite tricarboxylate transporter substrate binding protein</fullName>
    </submittedName>
</protein>
<keyword evidence="4" id="KW-1185">Reference proteome</keyword>
<feature type="chain" id="PRO_5046268252" evidence="2">
    <location>
        <begin position="23"/>
        <end position="320"/>
    </location>
</feature>
<dbReference type="PANTHER" id="PTHR42928:SF5">
    <property type="entry name" value="BLR1237 PROTEIN"/>
    <property type="match status" value="1"/>
</dbReference>
<comment type="caution">
    <text evidence="3">The sequence shown here is derived from an EMBL/GenBank/DDBJ whole genome shotgun (WGS) entry which is preliminary data.</text>
</comment>
<keyword evidence="2" id="KW-0732">Signal</keyword>
<sequence>MRLSRRAALAAALTLAGRPALAQGGDPLRIIAAFPPGAALDGIARLLAEAAPRLGLGTAMVDNRPGANGNIAAALTARAAPDGRTLLLAIDSSFTVNPHVYGNLGFDPAALRPVAVAGTYPVVLLVHPSAGIGTLAEFLDRARRQPVQYASAGYGSPGHLAMEHLSHSLGLRPGQLEHIPFRGNAQAVTELLAGRVQAGFIAISGGAEIVKDGRLRALAISGPARLPMLPDVPTVAEQGHAGFDIRFAYLLMAPRDVPEAARAAAARLVATVFADPAAQARLANWAVTPEAGDGAAAEAWVARASGRWREVVQATGMRVE</sequence>
<dbReference type="Pfam" id="PF03401">
    <property type="entry name" value="TctC"/>
    <property type="match status" value="1"/>
</dbReference>
<organism evidence="3 4">
    <name type="scientific">Falsiroseomonas oleicola</name>
    <dbReference type="NCBI Taxonomy" id="2801474"/>
    <lineage>
        <taxon>Bacteria</taxon>
        <taxon>Pseudomonadati</taxon>
        <taxon>Pseudomonadota</taxon>
        <taxon>Alphaproteobacteria</taxon>
        <taxon>Acetobacterales</taxon>
        <taxon>Roseomonadaceae</taxon>
        <taxon>Falsiroseomonas</taxon>
    </lineage>
</organism>
<dbReference type="EMBL" id="JAERQM010000002">
    <property type="protein sequence ID" value="MBU8543743.1"/>
    <property type="molecule type" value="Genomic_DNA"/>
</dbReference>
<evidence type="ECO:0000313" key="4">
    <source>
        <dbReference type="Proteomes" id="UP000689967"/>
    </source>
</evidence>
<proteinExistence type="inferred from homology"/>
<evidence type="ECO:0000256" key="2">
    <source>
        <dbReference type="SAM" id="SignalP"/>
    </source>
</evidence>
<dbReference type="InterPro" id="IPR005064">
    <property type="entry name" value="BUG"/>
</dbReference>
<dbReference type="RefSeq" id="WP_216874339.1">
    <property type="nucleotide sequence ID" value="NZ_JAERQM010000002.1"/>
</dbReference>